<dbReference type="GO" id="GO:0000166">
    <property type="term" value="F:nucleotide binding"/>
    <property type="evidence" value="ECO:0007669"/>
    <property type="project" value="InterPro"/>
</dbReference>
<feature type="domain" description="GFO/IDH/MocA-like oxidoreductase" evidence="2">
    <location>
        <begin position="142"/>
        <end position="273"/>
    </location>
</feature>
<dbReference type="Gene3D" id="3.30.360.10">
    <property type="entry name" value="Dihydrodipicolinate Reductase, domain 2"/>
    <property type="match status" value="1"/>
</dbReference>
<dbReference type="PANTHER" id="PTHR43708">
    <property type="entry name" value="CONSERVED EXPRESSED OXIDOREDUCTASE (EUROFUNG)"/>
    <property type="match status" value="1"/>
</dbReference>
<name>A0A967K9C2_9PROT</name>
<dbReference type="Proteomes" id="UP000761264">
    <property type="component" value="Unassembled WGS sequence"/>
</dbReference>
<evidence type="ECO:0000313" key="3">
    <source>
        <dbReference type="EMBL" id="NIA69777.1"/>
    </source>
</evidence>
<accession>A0A967K9C2</accession>
<proteinExistence type="predicted"/>
<evidence type="ECO:0000313" key="4">
    <source>
        <dbReference type="Proteomes" id="UP000761264"/>
    </source>
</evidence>
<dbReference type="Pfam" id="PF22725">
    <property type="entry name" value="GFO_IDH_MocA_C3"/>
    <property type="match status" value="1"/>
</dbReference>
<comment type="caution">
    <text evidence="3">The sequence shown here is derived from an EMBL/GenBank/DDBJ whole genome shotgun (WGS) entry which is preliminary data.</text>
</comment>
<dbReference type="InterPro" id="IPR051317">
    <property type="entry name" value="Gfo/Idh/MocA_oxidoreduct"/>
</dbReference>
<dbReference type="PANTHER" id="PTHR43708:SF3">
    <property type="entry name" value="OXIDOREDUCTASE"/>
    <property type="match status" value="1"/>
</dbReference>
<dbReference type="InterPro" id="IPR036291">
    <property type="entry name" value="NAD(P)-bd_dom_sf"/>
</dbReference>
<protein>
    <submittedName>
        <fullName evidence="3">Gfo/Idh/MocA family oxidoreductase</fullName>
    </submittedName>
</protein>
<dbReference type="InterPro" id="IPR055170">
    <property type="entry name" value="GFO_IDH_MocA-like_dom"/>
</dbReference>
<evidence type="ECO:0000259" key="1">
    <source>
        <dbReference type="Pfam" id="PF01408"/>
    </source>
</evidence>
<feature type="domain" description="Gfo/Idh/MocA-like oxidoreductase N-terminal" evidence="1">
    <location>
        <begin position="5"/>
        <end position="134"/>
    </location>
</feature>
<organism evidence="3 4">
    <name type="scientific">Pelagibius litoralis</name>
    <dbReference type="NCBI Taxonomy" id="374515"/>
    <lineage>
        <taxon>Bacteria</taxon>
        <taxon>Pseudomonadati</taxon>
        <taxon>Pseudomonadota</taxon>
        <taxon>Alphaproteobacteria</taxon>
        <taxon>Rhodospirillales</taxon>
        <taxon>Rhodovibrionaceae</taxon>
        <taxon>Pelagibius</taxon>
    </lineage>
</organism>
<dbReference type="AlphaFoldDB" id="A0A967K9C2"/>
<dbReference type="SUPFAM" id="SSF51735">
    <property type="entry name" value="NAD(P)-binding Rossmann-fold domains"/>
    <property type="match status" value="1"/>
</dbReference>
<dbReference type="RefSeq" id="WP_167225707.1">
    <property type="nucleotide sequence ID" value="NZ_JAAQPH010000010.1"/>
</dbReference>
<keyword evidence="4" id="KW-1185">Reference proteome</keyword>
<gene>
    <name evidence="3" type="ORF">HBA54_14330</name>
</gene>
<sequence>MSKLSWGMIGGGEGSQIGGAHRVAATLDGAFTFAAGALDIDPEKGRDFAVRLGAGQDRAYGDWREMLDGESSRPDRVDLVTVATPNNTHFEITKAFLQAGFNVLCEKPMTTTIAEAEEIVAIARESGRLCAVNYGYSGYPLVRQMQAMVAGGELGRVRLVVAEFAHGFHADAADADNPRVRWRYDPAQAGISSVVADCGSHALHMACFVIGQEVTTLSADFASCIEGRKLEDDALIAFRMNGGTVGRLWTSAVAVGRMHGLTLQVFGEKGGLRWAQEQPNQLIWTPLNEASRILERGSSELLPAAQRASRLAIGHTEGMFGAFGNLYANLAEAIHAQKEGGRPDKQNLSFPTAEEGLHSIAAIHAAVASAKAGGTWVAVER</sequence>
<dbReference type="InterPro" id="IPR000683">
    <property type="entry name" value="Gfo/Idh/MocA-like_OxRdtase_N"/>
</dbReference>
<dbReference type="EMBL" id="JAAQPH010000010">
    <property type="protein sequence ID" value="NIA69777.1"/>
    <property type="molecule type" value="Genomic_DNA"/>
</dbReference>
<dbReference type="Gene3D" id="3.40.50.720">
    <property type="entry name" value="NAD(P)-binding Rossmann-like Domain"/>
    <property type="match status" value="1"/>
</dbReference>
<dbReference type="Pfam" id="PF01408">
    <property type="entry name" value="GFO_IDH_MocA"/>
    <property type="match status" value="1"/>
</dbReference>
<dbReference type="SUPFAM" id="SSF55347">
    <property type="entry name" value="Glyceraldehyde-3-phosphate dehydrogenase-like, C-terminal domain"/>
    <property type="match status" value="1"/>
</dbReference>
<reference evidence="3" key="1">
    <citation type="submission" date="2020-03" db="EMBL/GenBank/DDBJ databases">
        <title>Genome of Pelagibius litoralis DSM 21314T.</title>
        <authorList>
            <person name="Wang G."/>
        </authorList>
    </citation>
    <scope>NUCLEOTIDE SEQUENCE</scope>
    <source>
        <strain evidence="3">DSM 21314</strain>
    </source>
</reference>
<evidence type="ECO:0000259" key="2">
    <source>
        <dbReference type="Pfam" id="PF22725"/>
    </source>
</evidence>